<dbReference type="GO" id="GO:0016787">
    <property type="term" value="F:hydrolase activity"/>
    <property type="evidence" value="ECO:0007669"/>
    <property type="project" value="UniProtKB-KW"/>
</dbReference>
<dbReference type="AlphaFoldDB" id="A0A2S6H4M2"/>
<dbReference type="EMBL" id="PTIY01000004">
    <property type="protein sequence ID" value="PPK72393.1"/>
    <property type="molecule type" value="Genomic_DNA"/>
</dbReference>
<evidence type="ECO:0000313" key="5">
    <source>
        <dbReference type="Proteomes" id="UP000238071"/>
    </source>
</evidence>
<organism evidence="4 5">
    <name type="scientific">Methylobacter tundripaludum</name>
    <dbReference type="NCBI Taxonomy" id="173365"/>
    <lineage>
        <taxon>Bacteria</taxon>
        <taxon>Pseudomonadati</taxon>
        <taxon>Pseudomonadota</taxon>
        <taxon>Gammaproteobacteria</taxon>
        <taxon>Methylococcales</taxon>
        <taxon>Methylococcaceae</taxon>
        <taxon>Methylobacter</taxon>
    </lineage>
</organism>
<dbReference type="InterPro" id="IPR036866">
    <property type="entry name" value="RibonucZ/Hydroxyglut_hydro"/>
</dbReference>
<dbReference type="NCBIfam" id="TIGR04559">
    <property type="entry name" value="SoxH_rel_PQQ_2"/>
    <property type="match status" value="1"/>
</dbReference>
<evidence type="ECO:0000259" key="3">
    <source>
        <dbReference type="SMART" id="SM00849"/>
    </source>
</evidence>
<dbReference type="PANTHER" id="PTHR42951:SF4">
    <property type="entry name" value="ACYL-COENZYME A THIOESTERASE MBLAC2"/>
    <property type="match status" value="1"/>
</dbReference>
<dbReference type="Gene3D" id="3.60.15.10">
    <property type="entry name" value="Ribonuclease Z/Hydroxyacylglutathione hydrolase-like"/>
    <property type="match status" value="1"/>
</dbReference>
<dbReference type="CDD" id="cd16282">
    <property type="entry name" value="metallo-hydrolase-like_MBL-fold"/>
    <property type="match status" value="1"/>
</dbReference>
<proteinExistence type="inferred from homology"/>
<keyword evidence="4" id="KW-0378">Hydrolase</keyword>
<accession>A0A2S6H4M2</accession>
<dbReference type="InterPro" id="IPR030829">
    <property type="entry name" value="SoxH-rel_PQQ_2"/>
</dbReference>
<keyword evidence="5" id="KW-1185">Reference proteome</keyword>
<evidence type="ECO:0000313" key="4">
    <source>
        <dbReference type="EMBL" id="PPK72393.1"/>
    </source>
</evidence>
<dbReference type="GO" id="GO:0017001">
    <property type="term" value="P:antibiotic catabolic process"/>
    <property type="evidence" value="ECO:0007669"/>
    <property type="project" value="UniProtKB-ARBA"/>
</dbReference>
<dbReference type="InterPro" id="IPR050855">
    <property type="entry name" value="NDM-1-like"/>
</dbReference>
<dbReference type="OrthoDB" id="9769598at2"/>
<dbReference type="SMART" id="SM00849">
    <property type="entry name" value="Lactamase_B"/>
    <property type="match status" value="1"/>
</dbReference>
<sequence>MRVLLLFALSMVSVQTIAATALPVKEVAAGVYVHFGKHQFPDSKNHGEIANLGFIVGQKCVAVIDSGGNPEQGAALKQAVTETTQTPICYVVNTHVHPDHINGNSAFKAAGVKFVGHHKLARAMAARGSYYLDKAADQLGVKMSAADLIPPDIEVKDSLKLDLGGRTLTLKAHPAAHTDNDLSVYDEKTHTIWLSDLLFTEHVPTLDGSLKGWLSEIDKLEKQSFRYVIPGHGELVTDWPQSVQAQKHYLTLLQTEIRAAIKKGRHLEDAVQTVGYSEKNNWALFDEYHRKNVTTAFAELEWED</sequence>
<dbReference type="Proteomes" id="UP000238071">
    <property type="component" value="Unassembled WGS sequence"/>
</dbReference>
<dbReference type="Pfam" id="PF00753">
    <property type="entry name" value="Lactamase_B"/>
    <property type="match status" value="1"/>
</dbReference>
<feature type="domain" description="Metallo-beta-lactamase" evidence="3">
    <location>
        <begin position="49"/>
        <end position="232"/>
    </location>
</feature>
<keyword evidence="2" id="KW-0732">Signal</keyword>
<comment type="similarity">
    <text evidence="1">Belongs to the metallo-beta-lactamase superfamily. Class-B beta-lactamase family.</text>
</comment>
<name>A0A2S6H4M2_9GAMM</name>
<evidence type="ECO:0000256" key="2">
    <source>
        <dbReference type="SAM" id="SignalP"/>
    </source>
</evidence>
<feature type="signal peptide" evidence="2">
    <location>
        <begin position="1"/>
        <end position="18"/>
    </location>
</feature>
<evidence type="ECO:0000256" key="1">
    <source>
        <dbReference type="ARBA" id="ARBA00005250"/>
    </source>
</evidence>
<reference evidence="4 5" key="1">
    <citation type="submission" date="2018-02" db="EMBL/GenBank/DDBJ databases">
        <title>Subsurface microbial communities from deep shales in Ohio and West Virginia, USA.</title>
        <authorList>
            <person name="Wrighton K."/>
        </authorList>
    </citation>
    <scope>NUCLEOTIDE SEQUENCE [LARGE SCALE GENOMIC DNA]</scope>
    <source>
        <strain evidence="4 5">OWC-G53F</strain>
    </source>
</reference>
<feature type="chain" id="PRO_5015771074" evidence="2">
    <location>
        <begin position="19"/>
        <end position="304"/>
    </location>
</feature>
<protein>
    <submittedName>
        <fullName evidence="4">Quinoprotein relay system zinc metallohydrolase 2</fullName>
    </submittedName>
</protein>
<comment type="caution">
    <text evidence="4">The sequence shown here is derived from an EMBL/GenBank/DDBJ whole genome shotgun (WGS) entry which is preliminary data.</text>
</comment>
<dbReference type="SUPFAM" id="SSF56281">
    <property type="entry name" value="Metallo-hydrolase/oxidoreductase"/>
    <property type="match status" value="1"/>
</dbReference>
<dbReference type="RefSeq" id="WP_104423181.1">
    <property type="nucleotide sequence ID" value="NZ_PTIY01000004.1"/>
</dbReference>
<dbReference type="PANTHER" id="PTHR42951">
    <property type="entry name" value="METALLO-BETA-LACTAMASE DOMAIN-CONTAINING"/>
    <property type="match status" value="1"/>
</dbReference>
<dbReference type="InterPro" id="IPR001279">
    <property type="entry name" value="Metallo-B-lactamas"/>
</dbReference>
<gene>
    <name evidence="4" type="ORF">B0F88_104187</name>
</gene>